<evidence type="ECO:0000256" key="4">
    <source>
        <dbReference type="ARBA" id="ARBA00023186"/>
    </source>
</evidence>
<dbReference type="PROSITE" id="PS00870">
    <property type="entry name" value="CLPAB_1"/>
    <property type="match status" value="1"/>
</dbReference>
<feature type="coiled-coil region" evidence="8">
    <location>
        <begin position="412"/>
        <end position="459"/>
    </location>
</feature>
<dbReference type="InterPro" id="IPR036628">
    <property type="entry name" value="Clp_N_dom_sf"/>
</dbReference>
<evidence type="ECO:0000256" key="8">
    <source>
        <dbReference type="SAM" id="Coils"/>
    </source>
</evidence>
<evidence type="ECO:0000256" key="6">
    <source>
        <dbReference type="PROSITE-ProRule" id="PRU01251"/>
    </source>
</evidence>
<dbReference type="Pfam" id="PF07724">
    <property type="entry name" value="AAA_2"/>
    <property type="match status" value="1"/>
</dbReference>
<dbReference type="InterPro" id="IPR027417">
    <property type="entry name" value="P-loop_NTPase"/>
</dbReference>
<proteinExistence type="inferred from homology"/>
<keyword evidence="1 6" id="KW-0677">Repeat</keyword>
<accession>A0A1H9EZG5</accession>
<dbReference type="PRINTS" id="PR00300">
    <property type="entry name" value="CLPPROTEASEA"/>
</dbReference>
<comment type="function">
    <text evidence="5">Part of a stress-induced multi-chaperone system, it is involved in the recovery of the cell from heat-induced damage, in cooperation with DnaK, DnaJ and GrpE. Acts before DnaK, in the processing of protein aggregates. Protein binding stimulates the ATPase activity; ATP hydrolysis unfolds the denatured protein aggregates, which probably helps expose new hydrophobic binding sites on the surface of ClpB-bound aggregates, contributing to the solubilization and refolding of denatured protein aggregates by DnaK.</text>
</comment>
<dbReference type="EMBL" id="FOEN01000008">
    <property type="protein sequence ID" value="SEQ30388.1"/>
    <property type="molecule type" value="Genomic_DNA"/>
</dbReference>
<dbReference type="Gene3D" id="1.10.1780.10">
    <property type="entry name" value="Clp, N-terminal domain"/>
    <property type="match status" value="1"/>
</dbReference>
<dbReference type="Proteomes" id="UP000198833">
    <property type="component" value="Unassembled WGS sequence"/>
</dbReference>
<dbReference type="GO" id="GO:0005737">
    <property type="term" value="C:cytoplasm"/>
    <property type="evidence" value="ECO:0007669"/>
    <property type="project" value="TreeGrafter"/>
</dbReference>
<evidence type="ECO:0000259" key="9">
    <source>
        <dbReference type="PROSITE" id="PS51903"/>
    </source>
</evidence>
<dbReference type="PANTHER" id="PTHR11638">
    <property type="entry name" value="ATP-DEPENDENT CLP PROTEASE"/>
    <property type="match status" value="1"/>
</dbReference>
<keyword evidence="3 7" id="KW-0067">ATP-binding</keyword>
<dbReference type="Gene3D" id="1.10.8.60">
    <property type="match status" value="1"/>
</dbReference>
<dbReference type="STRING" id="89093.SAMN04488558_1084"/>
<evidence type="ECO:0000256" key="5">
    <source>
        <dbReference type="ARBA" id="ARBA00025613"/>
    </source>
</evidence>
<keyword evidence="4 7" id="KW-0143">Chaperone</keyword>
<organism evidence="10 11">
    <name type="scientific">Ignavigranum ruoffiae</name>
    <dbReference type="NCBI Taxonomy" id="89093"/>
    <lineage>
        <taxon>Bacteria</taxon>
        <taxon>Bacillati</taxon>
        <taxon>Bacillota</taxon>
        <taxon>Bacilli</taxon>
        <taxon>Lactobacillales</taxon>
        <taxon>Aerococcaceae</taxon>
        <taxon>Ignavigranum</taxon>
    </lineage>
</organism>
<keyword evidence="2 7" id="KW-0547">Nucleotide-binding</keyword>
<evidence type="ECO:0000256" key="2">
    <source>
        <dbReference type="ARBA" id="ARBA00022741"/>
    </source>
</evidence>
<comment type="similarity">
    <text evidence="7">Belongs to the ClpA/ClpB family.</text>
</comment>
<dbReference type="Gene3D" id="3.40.50.300">
    <property type="entry name" value="P-loop containing nucleotide triphosphate hydrolases"/>
    <property type="match status" value="3"/>
</dbReference>
<feature type="coiled-coil region" evidence="8">
    <location>
        <begin position="497"/>
        <end position="524"/>
    </location>
</feature>
<feature type="domain" description="Clp R" evidence="9">
    <location>
        <begin position="1"/>
        <end position="147"/>
    </location>
</feature>
<evidence type="ECO:0000313" key="11">
    <source>
        <dbReference type="Proteomes" id="UP000198833"/>
    </source>
</evidence>
<sequence>MAKYREELKEVLQKAELMALEKQQFQVDIPNVWWVLLKSKQAAYQLYQQLDLDMSEFLSVVADEVRELAIRSNAQKIKNIKRTPRLQRLLEDAEDLQATYQDELCGIDHLLIALMKQKNNPLTTYLIHQGLDQVKIEQQLDKKAQSTFNSNKATKQQYPNLEKFAININQKYRQGQLDKIIGRQSETEEIIRVLMRKTKNNAILIGKPGVGKTAIVEGLVQRIEEGKVPKALQGKLVFNLDLSAIVAGAKYRGEFEERLKDVLDDVRDSKGQVILFIDEIHMVVGAGRTEGSMDAGNMLKPMLARGELRCIGATTTDEYRENFEKDKALERRFQRIYVNEPTIEETIEILSGIKFNFELYHGVKISQKAVKAAVVLSSRYIKDRYLPDKAIDLLDEASAVRKIRMDAVPTVLQKLRNQLQRLEIEQIRHQDRPSQINIDHELEEQMGEIQQQLSELSQEWQGNQQLLTEINHQATQLIEQKSSAQDALMANKLRDYYQITEKNIPQIEQKIESLESKRKEFHNLEKIYIQNQVTGEDVAEVVERLTGIKVQGVVEAERQQLLNLAKILKTKVIGQDKAVDKVADAIVRSRAGIQNEGHPIGSFLFLGPTGVGKTQLSKSLAEVLFGSELEMIRLDMSEYMEKHAVAKLVGPPPGYVGYEEGGQLTEAVRHRLYSVVLLDEIEKAHPDVFNILLQILDEGRLTDSRGVTIDFKNTIFIMTSNIGSLRILQSLQSNSAITSQVEEEINQELYQHFRPEFINRIDQILIFNPLTLENMKEIVKLMLADFATRLQKQQITIEVSQAAQEWLAQKGYDPSLGARPLQRLIMDQIETPIAYQLIAHQSEKGTQVKVDLNDNSLSFEYHNLLK</sequence>
<name>A0A1H9EZG5_9LACT</name>
<dbReference type="InterPro" id="IPR001270">
    <property type="entry name" value="ClpA/B"/>
</dbReference>
<dbReference type="PROSITE" id="PS51903">
    <property type="entry name" value="CLP_R"/>
    <property type="match status" value="1"/>
</dbReference>
<protein>
    <submittedName>
        <fullName evidence="10">ATP-dependent Clp protease ATP-binding subunit ClpB</fullName>
    </submittedName>
</protein>
<dbReference type="GO" id="GO:0016887">
    <property type="term" value="F:ATP hydrolysis activity"/>
    <property type="evidence" value="ECO:0007669"/>
    <property type="project" value="InterPro"/>
</dbReference>
<dbReference type="InterPro" id="IPR019489">
    <property type="entry name" value="Clp_ATPase_C"/>
</dbReference>
<dbReference type="InterPro" id="IPR003593">
    <property type="entry name" value="AAA+_ATPase"/>
</dbReference>
<dbReference type="GO" id="GO:0008233">
    <property type="term" value="F:peptidase activity"/>
    <property type="evidence" value="ECO:0007669"/>
    <property type="project" value="UniProtKB-KW"/>
</dbReference>
<dbReference type="InterPro" id="IPR018368">
    <property type="entry name" value="ClpA/B_CS1"/>
</dbReference>
<dbReference type="Pfam" id="PF02861">
    <property type="entry name" value="Clp_N"/>
    <property type="match status" value="1"/>
</dbReference>
<dbReference type="GO" id="GO:0005524">
    <property type="term" value="F:ATP binding"/>
    <property type="evidence" value="ECO:0007669"/>
    <property type="project" value="UniProtKB-KW"/>
</dbReference>
<dbReference type="Pfam" id="PF00004">
    <property type="entry name" value="AAA"/>
    <property type="match status" value="1"/>
</dbReference>
<dbReference type="Pfam" id="PF10431">
    <property type="entry name" value="ClpB_D2-small"/>
    <property type="match status" value="1"/>
</dbReference>
<dbReference type="InterPro" id="IPR028299">
    <property type="entry name" value="ClpA/B_CS2"/>
</dbReference>
<dbReference type="FunFam" id="3.40.50.300:FF:000025">
    <property type="entry name" value="ATP-dependent Clp protease subunit"/>
    <property type="match status" value="1"/>
</dbReference>
<dbReference type="InterPro" id="IPR004176">
    <property type="entry name" value="Clp_R_N"/>
</dbReference>
<dbReference type="SMART" id="SM00382">
    <property type="entry name" value="AAA"/>
    <property type="match status" value="2"/>
</dbReference>
<keyword evidence="11" id="KW-1185">Reference proteome</keyword>
<evidence type="ECO:0000256" key="1">
    <source>
        <dbReference type="ARBA" id="ARBA00022737"/>
    </source>
</evidence>
<evidence type="ECO:0000313" key="10">
    <source>
        <dbReference type="EMBL" id="SEQ30388.1"/>
    </source>
</evidence>
<dbReference type="SUPFAM" id="SSF52540">
    <property type="entry name" value="P-loop containing nucleoside triphosphate hydrolases"/>
    <property type="match status" value="2"/>
</dbReference>
<keyword evidence="10" id="KW-0645">Protease</keyword>
<dbReference type="PANTHER" id="PTHR11638:SF18">
    <property type="entry name" value="HEAT SHOCK PROTEIN 104"/>
    <property type="match status" value="1"/>
</dbReference>
<reference evidence="10 11" key="1">
    <citation type="submission" date="2016-10" db="EMBL/GenBank/DDBJ databases">
        <authorList>
            <person name="de Groot N.N."/>
        </authorList>
    </citation>
    <scope>NUCLEOTIDE SEQUENCE [LARGE SCALE GENOMIC DNA]</scope>
    <source>
        <strain evidence="10 11">DSM 15695</strain>
    </source>
</reference>
<dbReference type="CDD" id="cd00009">
    <property type="entry name" value="AAA"/>
    <property type="match status" value="1"/>
</dbReference>
<dbReference type="GO" id="GO:0034605">
    <property type="term" value="P:cellular response to heat"/>
    <property type="evidence" value="ECO:0007669"/>
    <property type="project" value="TreeGrafter"/>
</dbReference>
<dbReference type="InterPro" id="IPR041546">
    <property type="entry name" value="ClpA/ClpB_AAA_lid"/>
</dbReference>
<dbReference type="Pfam" id="PF17871">
    <property type="entry name" value="AAA_lid_9"/>
    <property type="match status" value="1"/>
</dbReference>
<dbReference type="SUPFAM" id="SSF81923">
    <property type="entry name" value="Double Clp-N motif"/>
    <property type="match status" value="1"/>
</dbReference>
<gene>
    <name evidence="10" type="ORF">SAMN04488558_1084</name>
</gene>
<dbReference type="InterPro" id="IPR003959">
    <property type="entry name" value="ATPase_AAA_core"/>
</dbReference>
<dbReference type="GO" id="GO:0006508">
    <property type="term" value="P:proteolysis"/>
    <property type="evidence" value="ECO:0007669"/>
    <property type="project" value="UniProtKB-KW"/>
</dbReference>
<dbReference type="AlphaFoldDB" id="A0A1H9EZG5"/>
<evidence type="ECO:0000256" key="3">
    <source>
        <dbReference type="ARBA" id="ARBA00022840"/>
    </source>
</evidence>
<dbReference type="InterPro" id="IPR050130">
    <property type="entry name" value="ClpA_ClpB"/>
</dbReference>
<dbReference type="SMART" id="SM01086">
    <property type="entry name" value="ClpB_D2-small"/>
    <property type="match status" value="1"/>
</dbReference>
<dbReference type="PROSITE" id="PS00871">
    <property type="entry name" value="CLPAB_2"/>
    <property type="match status" value="1"/>
</dbReference>
<dbReference type="FunFam" id="3.40.50.300:FF:000010">
    <property type="entry name" value="Chaperone clpB 1, putative"/>
    <property type="match status" value="1"/>
</dbReference>
<evidence type="ECO:0000256" key="7">
    <source>
        <dbReference type="RuleBase" id="RU004432"/>
    </source>
</evidence>
<dbReference type="CDD" id="cd19499">
    <property type="entry name" value="RecA-like_ClpB_Hsp104-like"/>
    <property type="match status" value="1"/>
</dbReference>
<keyword evidence="10" id="KW-0378">Hydrolase</keyword>
<keyword evidence="8" id="KW-0175">Coiled coil</keyword>